<dbReference type="GO" id="GO:0004067">
    <property type="term" value="F:asparaginase activity"/>
    <property type="evidence" value="ECO:0007669"/>
    <property type="project" value="UniProtKB-UniRule"/>
</dbReference>
<dbReference type="InterPro" id="IPR037152">
    <property type="entry name" value="L-asparaginase_N_sf"/>
</dbReference>
<evidence type="ECO:0000256" key="7">
    <source>
        <dbReference type="SAM" id="SignalP"/>
    </source>
</evidence>
<feature type="binding site" evidence="4">
    <location>
        <begin position="117"/>
        <end position="118"/>
    </location>
    <ligand>
        <name>substrate</name>
    </ligand>
</feature>
<dbReference type="PANTHER" id="PTHR11707:SF28">
    <property type="entry name" value="60 KDA LYSOPHOSPHOLIPASE"/>
    <property type="match status" value="1"/>
</dbReference>
<dbReference type="PANTHER" id="PTHR11707">
    <property type="entry name" value="L-ASPARAGINASE"/>
    <property type="match status" value="1"/>
</dbReference>
<dbReference type="InterPro" id="IPR004550">
    <property type="entry name" value="AsnASE_II"/>
</dbReference>
<feature type="domain" description="L-asparaginase N-terminal" evidence="8">
    <location>
        <begin position="28"/>
        <end position="220"/>
    </location>
</feature>
<accession>A0A0N9EJV8</accession>
<protein>
    <submittedName>
        <fullName evidence="10">L-asparaginase</fullName>
        <ecNumber evidence="10">3.5.1.1</ecNumber>
    </submittedName>
</protein>
<dbReference type="Gene3D" id="3.40.50.1170">
    <property type="entry name" value="L-asparaginase, N-terminal domain"/>
    <property type="match status" value="1"/>
</dbReference>
<dbReference type="PIRSF" id="PIRSF500176">
    <property type="entry name" value="L_ASNase"/>
    <property type="match status" value="1"/>
</dbReference>
<dbReference type="InterPro" id="IPR006034">
    <property type="entry name" value="Asparaginase/glutaminase-like"/>
</dbReference>
<feature type="active site" description="O-isoaspartyl threonine intermediate" evidence="3">
    <location>
        <position position="37"/>
    </location>
</feature>
<feature type="domain" description="Asparaginase/glutaminase C-terminal" evidence="9">
    <location>
        <begin position="242"/>
        <end position="343"/>
    </location>
</feature>
<feature type="binding site" evidence="4">
    <location>
        <position position="84"/>
    </location>
    <ligand>
        <name>substrate</name>
    </ligand>
</feature>
<dbReference type="PROSITE" id="PS51732">
    <property type="entry name" value="ASN_GLN_ASE_3"/>
    <property type="match status" value="1"/>
</dbReference>
<dbReference type="PRINTS" id="PR00139">
    <property type="entry name" value="ASNGLNASE"/>
</dbReference>
<dbReference type="InterPro" id="IPR036152">
    <property type="entry name" value="Asp/glu_Ase-like_sf"/>
</dbReference>
<evidence type="ECO:0000313" key="10">
    <source>
        <dbReference type="EMBL" id="ALF44607.1"/>
    </source>
</evidence>
<proteinExistence type="inferred from homology"/>
<evidence type="ECO:0000256" key="4">
    <source>
        <dbReference type="PIRSR" id="PIRSR001220-2"/>
    </source>
</evidence>
<keyword evidence="2 10" id="KW-0378">Hydrolase</keyword>
<evidence type="ECO:0000256" key="6">
    <source>
        <dbReference type="RuleBase" id="RU004456"/>
    </source>
</evidence>
<feature type="signal peptide" evidence="7">
    <location>
        <begin position="1"/>
        <end position="22"/>
    </location>
</feature>
<dbReference type="InterPro" id="IPR027475">
    <property type="entry name" value="Asparaginase/glutaminase_AS2"/>
</dbReference>
<dbReference type="SMART" id="SM00870">
    <property type="entry name" value="Asparaginase"/>
    <property type="match status" value="1"/>
</dbReference>
<evidence type="ECO:0000259" key="9">
    <source>
        <dbReference type="Pfam" id="PF17763"/>
    </source>
</evidence>
<dbReference type="Gene3D" id="3.40.50.40">
    <property type="match status" value="1"/>
</dbReference>
<dbReference type="AlphaFoldDB" id="A0A0N9EJV8"/>
<reference evidence="10" key="1">
    <citation type="submission" date="2015-04" db="EMBL/GenBank/DDBJ databases">
        <title>L-Asparaginase from Erwinia chrysanthemi NCIM-5213.</title>
        <authorList>
            <person name="Pulichera K.K."/>
        </authorList>
    </citation>
    <scope>NUCLEOTIDE SEQUENCE</scope>
    <source>
        <strain evidence="10">NCIM 5213</strain>
    </source>
</reference>
<feature type="active site" evidence="5">
    <location>
        <position position="117"/>
    </location>
</feature>
<dbReference type="EC" id="3.5.1.1" evidence="10"/>
<evidence type="ECO:0000259" key="8">
    <source>
        <dbReference type="Pfam" id="PF00710"/>
    </source>
</evidence>
<evidence type="ECO:0000256" key="5">
    <source>
        <dbReference type="PROSITE-ProRule" id="PRU10100"/>
    </source>
</evidence>
<dbReference type="GO" id="GO:0006528">
    <property type="term" value="P:asparagine metabolic process"/>
    <property type="evidence" value="ECO:0007669"/>
    <property type="project" value="InterPro"/>
</dbReference>
<evidence type="ECO:0000256" key="2">
    <source>
        <dbReference type="ARBA" id="ARBA00022801"/>
    </source>
</evidence>
<dbReference type="Pfam" id="PF00710">
    <property type="entry name" value="Asparaginase"/>
    <property type="match status" value="1"/>
</dbReference>
<dbReference type="EMBL" id="KR140163">
    <property type="protein sequence ID" value="ALF44607.1"/>
    <property type="molecule type" value="Genomic_DNA"/>
</dbReference>
<organism evidence="10">
    <name type="scientific">Dickeya chrysanthemi</name>
    <name type="common">Pectobacterium chrysanthemi</name>
    <name type="synonym">Erwinia chrysanthemi</name>
    <dbReference type="NCBI Taxonomy" id="556"/>
    <lineage>
        <taxon>Bacteria</taxon>
        <taxon>Pseudomonadati</taxon>
        <taxon>Pseudomonadota</taxon>
        <taxon>Gammaproteobacteria</taxon>
        <taxon>Enterobacterales</taxon>
        <taxon>Pectobacteriaceae</taxon>
        <taxon>Dickeya</taxon>
    </lineage>
</organism>
<evidence type="ECO:0000256" key="1">
    <source>
        <dbReference type="ARBA" id="ARBA00010518"/>
    </source>
</evidence>
<dbReference type="SUPFAM" id="SSF53774">
    <property type="entry name" value="Glutaminase/Asparaginase"/>
    <property type="match status" value="1"/>
</dbReference>
<keyword evidence="7" id="KW-0732">Signal</keyword>
<evidence type="ECO:0000256" key="3">
    <source>
        <dbReference type="PIRSR" id="PIRSR001220-1"/>
    </source>
</evidence>
<dbReference type="Pfam" id="PF17763">
    <property type="entry name" value="Asparaginase_C"/>
    <property type="match status" value="1"/>
</dbReference>
<dbReference type="PIRSF" id="PIRSF001220">
    <property type="entry name" value="L-ASNase_gatD"/>
    <property type="match status" value="1"/>
</dbReference>
<dbReference type="InterPro" id="IPR027473">
    <property type="entry name" value="L-asparaginase_C"/>
</dbReference>
<comment type="similarity">
    <text evidence="1 6">Belongs to the asparaginase 1 family.</text>
</comment>
<name>A0A0N9EJV8_DICCH</name>
<dbReference type="FunFam" id="3.40.50.1170:FF:000001">
    <property type="entry name" value="L-asparaginase 2"/>
    <property type="match status" value="1"/>
</dbReference>
<sequence length="349" mass="36661">MKRIFNALFVVVFVCFSSLANAAENLPNIVILATGGTKAGSAAANTQTTGYKAGALGVETLIQAVPELKTLANISGEQVASIGSENMTSDVLLKLSKRVNELLARSGVDGVVITHGTDTLDESPYFLNLTVKSDKPVVFAAAMRPATAISADGPMNLYGAVKVAADKNSRGRGVLVVLNDRIGSARFISKTNASTLDTFKAPEEGYLGVIIGDKVYYQTRLDKVHTTRSVFDVTNVDKLPAVDIIYGYQDDPEYMYDASIKHGVKGIVYAGMGAGSVSKRGDAGIRKAGSKGIVVVRSSRTGSGIVPPDAGQPGLVADSLSPAKSRILLMLALTKTTNPAVIQITSNTY</sequence>
<feature type="chain" id="PRO_5006034932" evidence="7">
    <location>
        <begin position="23"/>
        <end position="349"/>
    </location>
</feature>
<dbReference type="CDD" id="cd08964">
    <property type="entry name" value="L-asparaginase_II"/>
    <property type="match status" value="1"/>
</dbReference>
<dbReference type="PROSITE" id="PS00917">
    <property type="entry name" value="ASN_GLN_ASE_2"/>
    <property type="match status" value="1"/>
</dbReference>
<dbReference type="InterPro" id="IPR027474">
    <property type="entry name" value="L-asparaginase_N"/>
</dbReference>
<dbReference type="InterPro" id="IPR040919">
    <property type="entry name" value="Asparaginase_C"/>
</dbReference>
<dbReference type="NCBIfam" id="TIGR00520">
    <property type="entry name" value="asnASE_II"/>
    <property type="match status" value="1"/>
</dbReference>